<feature type="transmembrane region" description="Helical" evidence="12">
    <location>
        <begin position="536"/>
        <end position="555"/>
    </location>
</feature>
<dbReference type="PANTHER" id="PTHR43867:SF5">
    <property type="entry name" value="GLUCANS BIOSYNTHESIS GLUCOSYLTRANSFERASE H"/>
    <property type="match status" value="1"/>
</dbReference>
<feature type="domain" description="Glycosyltransferase 2-like" evidence="13">
    <location>
        <begin position="199"/>
        <end position="401"/>
    </location>
</feature>
<evidence type="ECO:0000256" key="4">
    <source>
        <dbReference type="ARBA" id="ARBA00020585"/>
    </source>
</evidence>
<evidence type="ECO:0000256" key="9">
    <source>
        <dbReference type="ARBA" id="ARBA00022692"/>
    </source>
</evidence>
<dbReference type="OrthoDB" id="9775281at2"/>
<comment type="pathway">
    <text evidence="2">Glycan metabolism; osmoregulated periplasmic glucan (OPG) biosynthesis.</text>
</comment>
<evidence type="ECO:0000256" key="3">
    <source>
        <dbReference type="ARBA" id="ARBA00009337"/>
    </source>
</evidence>
<organism evidence="14 15">
    <name type="scientific">Marinobacter excellens HL-55</name>
    <dbReference type="NCBI Taxonomy" id="1305731"/>
    <lineage>
        <taxon>Bacteria</taxon>
        <taxon>Pseudomonadati</taxon>
        <taxon>Pseudomonadota</taxon>
        <taxon>Gammaproteobacteria</taxon>
        <taxon>Pseudomonadales</taxon>
        <taxon>Marinobacteraceae</taxon>
        <taxon>Marinobacter</taxon>
    </lineage>
</organism>
<keyword evidence="11 12" id="KW-0472">Membrane</keyword>
<feature type="transmembrane region" description="Helical" evidence="12">
    <location>
        <begin position="50"/>
        <end position="75"/>
    </location>
</feature>
<keyword evidence="5" id="KW-1003">Cell membrane</keyword>
<evidence type="ECO:0000256" key="2">
    <source>
        <dbReference type="ARBA" id="ARBA00005001"/>
    </source>
</evidence>
<dbReference type="Gene3D" id="3.90.550.10">
    <property type="entry name" value="Spore Coat Polysaccharide Biosynthesis Protein SpsA, Chain A"/>
    <property type="match status" value="1"/>
</dbReference>
<dbReference type="NCBIfam" id="NF003962">
    <property type="entry name" value="PRK05454.2-5"/>
    <property type="match status" value="1"/>
</dbReference>
<comment type="subcellular location">
    <subcellularLocation>
        <location evidence="1">Cell inner membrane</location>
        <topology evidence="1">Multi-pass membrane protein</topology>
    </subcellularLocation>
</comment>
<dbReference type="CDD" id="cd04191">
    <property type="entry name" value="Glucan_BSP_MdoH"/>
    <property type="match status" value="1"/>
</dbReference>
<dbReference type="InterPro" id="IPR050321">
    <property type="entry name" value="Glycosyltr_2/OpgH_subfam"/>
</dbReference>
<dbReference type="STRING" id="1305731.GCA_000934705_02951"/>
<evidence type="ECO:0000256" key="5">
    <source>
        <dbReference type="ARBA" id="ARBA00022475"/>
    </source>
</evidence>
<dbReference type="InterPro" id="IPR029044">
    <property type="entry name" value="Nucleotide-diphossugar_trans"/>
</dbReference>
<evidence type="ECO:0000256" key="11">
    <source>
        <dbReference type="ARBA" id="ARBA00023136"/>
    </source>
</evidence>
<dbReference type="EMBL" id="LJZQ01000001">
    <property type="protein sequence ID" value="KPQ30737.1"/>
    <property type="molecule type" value="Genomic_DNA"/>
</dbReference>
<evidence type="ECO:0000256" key="1">
    <source>
        <dbReference type="ARBA" id="ARBA00004429"/>
    </source>
</evidence>
<evidence type="ECO:0000256" key="7">
    <source>
        <dbReference type="ARBA" id="ARBA00022676"/>
    </source>
</evidence>
<gene>
    <name evidence="14" type="primary">mdoH</name>
    <name evidence="14" type="ORF">HLUCCX14_01290</name>
</gene>
<feature type="transmembrane region" description="Helical" evidence="12">
    <location>
        <begin position="414"/>
        <end position="433"/>
    </location>
</feature>
<dbReference type="GO" id="GO:0005886">
    <property type="term" value="C:plasma membrane"/>
    <property type="evidence" value="ECO:0007669"/>
    <property type="project" value="UniProtKB-SubCell"/>
</dbReference>
<evidence type="ECO:0000256" key="8">
    <source>
        <dbReference type="ARBA" id="ARBA00022679"/>
    </source>
</evidence>
<evidence type="ECO:0000256" key="10">
    <source>
        <dbReference type="ARBA" id="ARBA00022989"/>
    </source>
</evidence>
<reference evidence="14 15" key="1">
    <citation type="submission" date="2015-09" db="EMBL/GenBank/DDBJ databases">
        <title>Identification and resolution of microdiversity through metagenomic sequencing of parallel consortia.</title>
        <authorList>
            <person name="Nelson W.C."/>
            <person name="Romine M.F."/>
            <person name="Lindemann S.R."/>
        </authorList>
    </citation>
    <scope>NUCLEOTIDE SEQUENCE [LARGE SCALE GENOMIC DNA]</scope>
    <source>
        <strain evidence="14">HL-55</strain>
    </source>
</reference>
<dbReference type="Pfam" id="PF13632">
    <property type="entry name" value="Glyco_trans_2_3"/>
    <property type="match status" value="1"/>
</dbReference>
<dbReference type="AlphaFoldDB" id="A0A0P8D4D5"/>
<keyword evidence="8 14" id="KW-0808">Transferase</keyword>
<evidence type="ECO:0000256" key="12">
    <source>
        <dbReference type="SAM" id="Phobius"/>
    </source>
</evidence>
<keyword evidence="6" id="KW-0997">Cell inner membrane</keyword>
<comment type="similarity">
    <text evidence="3">Belongs to the glycosyltransferase 2 family. OpgH subfamily.</text>
</comment>
<dbReference type="SUPFAM" id="SSF53448">
    <property type="entry name" value="Nucleotide-diphospho-sugar transferases"/>
    <property type="match status" value="1"/>
</dbReference>
<dbReference type="GO" id="GO:0016758">
    <property type="term" value="F:hexosyltransferase activity"/>
    <property type="evidence" value="ECO:0007669"/>
    <property type="project" value="TreeGrafter"/>
</dbReference>
<protein>
    <recommendedName>
        <fullName evidence="4">Glucans biosynthesis glucosyltransferase H</fullName>
    </recommendedName>
</protein>
<dbReference type="Proteomes" id="UP000050416">
    <property type="component" value="Unassembled WGS sequence"/>
</dbReference>
<evidence type="ECO:0000259" key="13">
    <source>
        <dbReference type="Pfam" id="PF13632"/>
    </source>
</evidence>
<feature type="transmembrane region" description="Helical" evidence="12">
    <location>
        <begin position="369"/>
        <end position="394"/>
    </location>
</feature>
<evidence type="ECO:0000313" key="14">
    <source>
        <dbReference type="EMBL" id="KPQ30737.1"/>
    </source>
</evidence>
<dbReference type="NCBIfam" id="NF003958">
    <property type="entry name" value="PRK05454.2-1"/>
    <property type="match status" value="1"/>
</dbReference>
<evidence type="ECO:0000256" key="6">
    <source>
        <dbReference type="ARBA" id="ARBA00022519"/>
    </source>
</evidence>
<proteinExistence type="inferred from homology"/>
<feature type="transmembrane region" description="Helical" evidence="12">
    <location>
        <begin position="512"/>
        <end position="530"/>
    </location>
</feature>
<dbReference type="PATRIC" id="fig|1305731.5.peg.1632"/>
<evidence type="ECO:0000313" key="15">
    <source>
        <dbReference type="Proteomes" id="UP000050416"/>
    </source>
</evidence>
<sequence length="703" mass="77534">MALTEPRWHSVAFRRRLLLALLVLGQTAAGVWLLTQNVSAVNSGWPAGTLVGVFTILFTWIGLGFWTAVFGFVMLRRGGDPLSLSRRFATTSVSLPIGERVALVMPICHEPVQRTLGNLNAVCQDLDHGGLLANFDVYVLSDSQEPETWLEEQAACADMNARLGGGRLFYRRRRVNLKYKSGNIADFLRRWGARYRYMVVLDADSLLSAEAIRRLLGLMEQRPQAGIIQTAPRLARADTRFARLQQFANRCYGRIHCAGLAAIQLGDANYWGHNAIIRVAPFMEHCGLRQLRGWGLFRGPVLSHDYLESALMGRAGYEVWLEPSISGSFEESPPTLKDDLIRDRRWCRGNLQHLAPLLTLSKLKFCHRVALITGILSYLASPLWLVFLSLSAYLSIASASSGAPLTELINASPASWSLTESGLVGLTITLLLGPRILALIDQGLAGRSQGFGGWWRLMANTALETLVSILLAPIRMIVHSGHVAGALLNRNLQWRGQNRTGAVGFAEALKHFVWPALACTGLLALIHWYAPDLTPWALPVTLPLLMAPVLMLWLASLANPHWMTVPETESPTPVISSALSVQPQGKRLPTLSWFEQAVLSPHYRGWRHRRPPVKNGCKQTVLSRLVDQCAEQGSGALTPDEISLLCEHPDALASLHVRAWHSKPGSPWGSVLARLDDSFVTQRSTAYTAANHNEDTAWIGVAS</sequence>
<keyword evidence="10 12" id="KW-1133">Transmembrane helix</keyword>
<keyword evidence="9 12" id="KW-0812">Transmembrane</keyword>
<keyword evidence="7 14" id="KW-0328">Glycosyltransferase</keyword>
<name>A0A0P8D4D5_9GAMM</name>
<dbReference type="PANTHER" id="PTHR43867">
    <property type="entry name" value="CELLULOSE SYNTHASE CATALYTIC SUBUNIT A [UDP-FORMING]"/>
    <property type="match status" value="1"/>
</dbReference>
<dbReference type="InterPro" id="IPR001173">
    <property type="entry name" value="Glyco_trans_2-like"/>
</dbReference>
<comment type="caution">
    <text evidence="14">The sequence shown here is derived from an EMBL/GenBank/DDBJ whole genome shotgun (WGS) entry which is preliminary data.</text>
</comment>
<accession>A0A0P8D4D5</accession>